<evidence type="ECO:0000256" key="1">
    <source>
        <dbReference type="ARBA" id="ARBA00004370"/>
    </source>
</evidence>
<dbReference type="PANTHER" id="PTHR27008:SF585">
    <property type="entry name" value="PROTEIN KINASE DOMAIN-CONTAINING PROTEIN"/>
    <property type="match status" value="1"/>
</dbReference>
<keyword evidence="2" id="KW-0433">Leucine-rich repeat</keyword>
<dbReference type="GO" id="GO:0004672">
    <property type="term" value="F:protein kinase activity"/>
    <property type="evidence" value="ECO:0007669"/>
    <property type="project" value="InterPro"/>
</dbReference>
<evidence type="ECO:0000313" key="9">
    <source>
        <dbReference type="Proteomes" id="UP001370490"/>
    </source>
</evidence>
<keyword evidence="8" id="KW-0808">Transferase</keyword>
<dbReference type="PROSITE" id="PS50011">
    <property type="entry name" value="PROTEIN_KINASE_DOM"/>
    <property type="match status" value="1"/>
</dbReference>
<evidence type="ECO:0000256" key="4">
    <source>
        <dbReference type="ARBA" id="ARBA00022737"/>
    </source>
</evidence>
<feature type="domain" description="Protein kinase" evidence="7">
    <location>
        <begin position="19"/>
        <end position="113"/>
    </location>
</feature>
<dbReference type="GO" id="GO:0005524">
    <property type="term" value="F:ATP binding"/>
    <property type="evidence" value="ECO:0007669"/>
    <property type="project" value="InterPro"/>
</dbReference>
<dbReference type="InterPro" id="IPR011009">
    <property type="entry name" value="Kinase-like_dom_sf"/>
</dbReference>
<dbReference type="PANTHER" id="PTHR27008">
    <property type="entry name" value="OS04G0122200 PROTEIN"/>
    <property type="match status" value="1"/>
</dbReference>
<keyword evidence="3" id="KW-0812">Transmembrane</keyword>
<dbReference type="Gene3D" id="3.30.200.20">
    <property type="entry name" value="Phosphorylase Kinase, domain 1"/>
    <property type="match status" value="1"/>
</dbReference>
<evidence type="ECO:0000256" key="5">
    <source>
        <dbReference type="ARBA" id="ARBA00022989"/>
    </source>
</evidence>
<keyword evidence="8" id="KW-0418">Kinase</keyword>
<evidence type="ECO:0000256" key="2">
    <source>
        <dbReference type="ARBA" id="ARBA00022614"/>
    </source>
</evidence>
<dbReference type="Proteomes" id="UP001370490">
    <property type="component" value="Unassembled WGS sequence"/>
</dbReference>
<accession>A0AAN8VS21</accession>
<evidence type="ECO:0000256" key="3">
    <source>
        <dbReference type="ARBA" id="ARBA00022692"/>
    </source>
</evidence>
<sequence length="113" mass="12915">MEAYDFTNENFLCLETNEFDGANLLGTRSHGSVYKGILSYGMIVALKVFNLQLEGKFKSFEVQCEIMHNLRQRNLVKIISSCTNPDFKTLVMEYLPNGSGCTLMTFFWTCCKD</sequence>
<protein>
    <submittedName>
        <fullName evidence="8">Protein kinase domain</fullName>
    </submittedName>
</protein>
<reference evidence="8 9" key="1">
    <citation type="submission" date="2023-12" db="EMBL/GenBank/DDBJ databases">
        <title>A high-quality genome assembly for Dillenia turbinata (Dilleniales).</title>
        <authorList>
            <person name="Chanderbali A."/>
        </authorList>
    </citation>
    <scope>NUCLEOTIDE SEQUENCE [LARGE SCALE GENOMIC DNA]</scope>
    <source>
        <strain evidence="8">LSX21</strain>
        <tissue evidence="8">Leaf</tissue>
    </source>
</reference>
<comment type="caution">
    <text evidence="8">The sequence shown here is derived from an EMBL/GenBank/DDBJ whole genome shotgun (WGS) entry which is preliminary data.</text>
</comment>
<name>A0AAN8VS21_9MAGN</name>
<evidence type="ECO:0000256" key="6">
    <source>
        <dbReference type="ARBA" id="ARBA00023136"/>
    </source>
</evidence>
<dbReference type="InterPro" id="IPR051809">
    <property type="entry name" value="Plant_receptor-like_S/T_kinase"/>
</dbReference>
<dbReference type="SUPFAM" id="SSF56112">
    <property type="entry name" value="Protein kinase-like (PK-like)"/>
    <property type="match status" value="1"/>
</dbReference>
<dbReference type="GO" id="GO:0016020">
    <property type="term" value="C:membrane"/>
    <property type="evidence" value="ECO:0007669"/>
    <property type="project" value="UniProtKB-SubCell"/>
</dbReference>
<evidence type="ECO:0000313" key="8">
    <source>
        <dbReference type="EMBL" id="KAK6934687.1"/>
    </source>
</evidence>
<gene>
    <name evidence="8" type="ORF">RJ641_034842</name>
</gene>
<organism evidence="8 9">
    <name type="scientific">Dillenia turbinata</name>
    <dbReference type="NCBI Taxonomy" id="194707"/>
    <lineage>
        <taxon>Eukaryota</taxon>
        <taxon>Viridiplantae</taxon>
        <taxon>Streptophyta</taxon>
        <taxon>Embryophyta</taxon>
        <taxon>Tracheophyta</taxon>
        <taxon>Spermatophyta</taxon>
        <taxon>Magnoliopsida</taxon>
        <taxon>eudicotyledons</taxon>
        <taxon>Gunneridae</taxon>
        <taxon>Pentapetalae</taxon>
        <taxon>Dilleniales</taxon>
        <taxon>Dilleniaceae</taxon>
        <taxon>Dillenia</taxon>
    </lineage>
</organism>
<dbReference type="Pfam" id="PF00069">
    <property type="entry name" value="Pkinase"/>
    <property type="match status" value="1"/>
</dbReference>
<keyword evidence="4" id="KW-0677">Repeat</keyword>
<dbReference type="EMBL" id="JBAMMX010000008">
    <property type="protein sequence ID" value="KAK6934687.1"/>
    <property type="molecule type" value="Genomic_DNA"/>
</dbReference>
<keyword evidence="5" id="KW-1133">Transmembrane helix</keyword>
<keyword evidence="9" id="KW-1185">Reference proteome</keyword>
<evidence type="ECO:0000259" key="7">
    <source>
        <dbReference type="PROSITE" id="PS50011"/>
    </source>
</evidence>
<proteinExistence type="predicted"/>
<keyword evidence="6" id="KW-0472">Membrane</keyword>
<dbReference type="AlphaFoldDB" id="A0AAN8VS21"/>
<comment type="subcellular location">
    <subcellularLocation>
        <location evidence="1">Membrane</location>
    </subcellularLocation>
</comment>
<dbReference type="InterPro" id="IPR000719">
    <property type="entry name" value="Prot_kinase_dom"/>
</dbReference>